<keyword evidence="1" id="KW-0472">Membrane</keyword>
<comment type="caution">
    <text evidence="2">The sequence shown here is derived from an EMBL/GenBank/DDBJ whole genome shotgun (WGS) entry which is preliminary data.</text>
</comment>
<feature type="transmembrane region" description="Helical" evidence="1">
    <location>
        <begin position="48"/>
        <end position="65"/>
    </location>
</feature>
<proteinExistence type="predicted"/>
<organism evidence="2 3">
    <name type="scientific">Candidatus Uhrbacteria bacterium RIFCSPHIGHO2_02_FULL_57_19</name>
    <dbReference type="NCBI Taxonomy" id="1802391"/>
    <lineage>
        <taxon>Bacteria</taxon>
        <taxon>Candidatus Uhriibacteriota</taxon>
    </lineage>
</organism>
<dbReference type="STRING" id="1802391.A3D72_03920"/>
<protein>
    <recommendedName>
        <fullName evidence="4">DUF5673 domain-containing protein</fullName>
    </recommendedName>
</protein>
<sequence>MMDHGKTLVSWQIDEYQHYQRGVGWYVGAALVGGGLLVYALFTLNFLFALILVIFGIILAMTAGAKPRRIPVSITEDGMEIGHRFIPWKDARCFWIIYEPPEVKNLYLDFKSPIRPHLSLCLEQTDPNVVRRSLLPYVEEDLTKEDEPLTDFLARVMKI</sequence>
<keyword evidence="1" id="KW-0812">Transmembrane</keyword>
<feature type="transmembrane region" description="Helical" evidence="1">
    <location>
        <begin position="23"/>
        <end position="42"/>
    </location>
</feature>
<reference evidence="2 3" key="1">
    <citation type="journal article" date="2016" name="Nat. Commun.">
        <title>Thousands of microbial genomes shed light on interconnected biogeochemical processes in an aquifer system.</title>
        <authorList>
            <person name="Anantharaman K."/>
            <person name="Brown C.T."/>
            <person name="Hug L.A."/>
            <person name="Sharon I."/>
            <person name="Castelle C.J."/>
            <person name="Probst A.J."/>
            <person name="Thomas B.C."/>
            <person name="Singh A."/>
            <person name="Wilkins M.J."/>
            <person name="Karaoz U."/>
            <person name="Brodie E.L."/>
            <person name="Williams K.H."/>
            <person name="Hubbard S.S."/>
            <person name="Banfield J.F."/>
        </authorList>
    </citation>
    <scope>NUCLEOTIDE SEQUENCE [LARGE SCALE GENOMIC DNA]</scope>
</reference>
<gene>
    <name evidence="2" type="ORF">A3D72_03920</name>
</gene>
<accession>A0A1F7U6X1</accession>
<dbReference type="AlphaFoldDB" id="A0A1F7U6X1"/>
<dbReference type="EMBL" id="MGDZ01000011">
    <property type="protein sequence ID" value="OGL74005.1"/>
    <property type="molecule type" value="Genomic_DNA"/>
</dbReference>
<evidence type="ECO:0000256" key="1">
    <source>
        <dbReference type="SAM" id="Phobius"/>
    </source>
</evidence>
<keyword evidence="1" id="KW-1133">Transmembrane helix</keyword>
<name>A0A1F7U6X1_9BACT</name>
<dbReference type="Proteomes" id="UP000176303">
    <property type="component" value="Unassembled WGS sequence"/>
</dbReference>
<evidence type="ECO:0000313" key="3">
    <source>
        <dbReference type="Proteomes" id="UP000176303"/>
    </source>
</evidence>
<evidence type="ECO:0008006" key="4">
    <source>
        <dbReference type="Google" id="ProtNLM"/>
    </source>
</evidence>
<evidence type="ECO:0000313" key="2">
    <source>
        <dbReference type="EMBL" id="OGL74005.1"/>
    </source>
</evidence>